<accession>J9FMU7</accession>
<gene>
    <name evidence="1" type="ORF">EVA_15642</name>
</gene>
<evidence type="ECO:0000313" key="1">
    <source>
        <dbReference type="EMBL" id="EJW96251.1"/>
    </source>
</evidence>
<proteinExistence type="predicted"/>
<name>J9FMU7_9ZZZZ</name>
<reference evidence="1" key="1">
    <citation type="journal article" date="2012" name="PLoS ONE">
        <title>Gene sets for utilization of primary and secondary nutrition supplies in the distal gut of endangered iberian lynx.</title>
        <authorList>
            <person name="Alcaide M."/>
            <person name="Messina E."/>
            <person name="Richter M."/>
            <person name="Bargiela R."/>
            <person name="Peplies J."/>
            <person name="Huws S.A."/>
            <person name="Newbold C.J."/>
            <person name="Golyshin P.N."/>
            <person name="Simon M.A."/>
            <person name="Lopez G."/>
            <person name="Yakimov M.M."/>
            <person name="Ferrer M."/>
        </authorList>
    </citation>
    <scope>NUCLEOTIDE SEQUENCE</scope>
</reference>
<dbReference type="EMBL" id="AMCI01005384">
    <property type="protein sequence ID" value="EJW96251.1"/>
    <property type="molecule type" value="Genomic_DNA"/>
</dbReference>
<comment type="caution">
    <text evidence="1">The sequence shown here is derived from an EMBL/GenBank/DDBJ whole genome shotgun (WGS) entry which is preliminary data.</text>
</comment>
<dbReference type="AlphaFoldDB" id="J9FMU7"/>
<protein>
    <submittedName>
        <fullName evidence="1">Uncharacterized protein</fullName>
    </submittedName>
</protein>
<sequence length="40" mass="4232">MLQKSQSRPVKGATVLSAFTGKNMWQPAVRTAATVAKVAT</sequence>
<organism evidence="1">
    <name type="scientific">gut metagenome</name>
    <dbReference type="NCBI Taxonomy" id="749906"/>
    <lineage>
        <taxon>unclassified sequences</taxon>
        <taxon>metagenomes</taxon>
        <taxon>organismal metagenomes</taxon>
    </lineage>
</organism>